<dbReference type="PANTHER" id="PTHR42686">
    <property type="entry name" value="GH17980P-RELATED"/>
    <property type="match status" value="1"/>
</dbReference>
<gene>
    <name evidence="2" type="ORF">RM423_02610</name>
</gene>
<proteinExistence type="predicted"/>
<dbReference type="InterPro" id="IPR036812">
    <property type="entry name" value="NAD(P)_OxRdtase_dom_sf"/>
</dbReference>
<comment type="caution">
    <text evidence="2">The sequence shown here is derived from an EMBL/GenBank/DDBJ whole genome shotgun (WGS) entry which is preliminary data.</text>
</comment>
<dbReference type="SUPFAM" id="SSF51430">
    <property type="entry name" value="NAD(P)-linked oxidoreductase"/>
    <property type="match status" value="1"/>
</dbReference>
<dbReference type="Proteomes" id="UP001183176">
    <property type="component" value="Unassembled WGS sequence"/>
</dbReference>
<organism evidence="2 3">
    <name type="scientific">Jatrophihabitans lederbergiae</name>
    <dbReference type="NCBI Taxonomy" id="3075547"/>
    <lineage>
        <taxon>Bacteria</taxon>
        <taxon>Bacillati</taxon>
        <taxon>Actinomycetota</taxon>
        <taxon>Actinomycetes</taxon>
        <taxon>Jatrophihabitantales</taxon>
        <taxon>Jatrophihabitantaceae</taxon>
        <taxon>Jatrophihabitans</taxon>
    </lineage>
</organism>
<feature type="domain" description="NADP-dependent oxidoreductase" evidence="1">
    <location>
        <begin position="6"/>
        <end position="166"/>
    </location>
</feature>
<reference evidence="3" key="1">
    <citation type="submission" date="2023-07" db="EMBL/GenBank/DDBJ databases">
        <title>30 novel species of actinomycetes from the DSMZ collection.</title>
        <authorList>
            <person name="Nouioui I."/>
        </authorList>
    </citation>
    <scope>NUCLEOTIDE SEQUENCE [LARGE SCALE GENOMIC DNA]</scope>
    <source>
        <strain evidence="3">DSM 44399</strain>
    </source>
</reference>
<keyword evidence="3" id="KW-1185">Reference proteome</keyword>
<dbReference type="PANTHER" id="PTHR42686:SF1">
    <property type="entry name" value="GH17980P-RELATED"/>
    <property type="match status" value="1"/>
</dbReference>
<evidence type="ECO:0000313" key="2">
    <source>
        <dbReference type="EMBL" id="MDT0260279.1"/>
    </source>
</evidence>
<accession>A0ABU2J5M1</accession>
<evidence type="ECO:0000313" key="3">
    <source>
        <dbReference type="Proteomes" id="UP001183176"/>
    </source>
</evidence>
<evidence type="ECO:0000259" key="1">
    <source>
        <dbReference type="Pfam" id="PF00248"/>
    </source>
</evidence>
<dbReference type="Gene3D" id="3.20.20.100">
    <property type="entry name" value="NADP-dependent oxidoreductase domain"/>
    <property type="match status" value="1"/>
</dbReference>
<protein>
    <submittedName>
        <fullName evidence="2">Aldo/keto reductase</fullName>
    </submittedName>
</protein>
<dbReference type="Pfam" id="PF00248">
    <property type="entry name" value="Aldo_ket_red"/>
    <property type="match status" value="1"/>
</dbReference>
<name>A0ABU2J5M1_9ACTN</name>
<sequence length="303" mass="32164">MAANPVFGTAHLFGVVAPTESRSLLARAHQEGFRHFDTAPSYGYGRSEAELGRYAADLDPPPTITTKVGIEPASPPSRSVRLAKAVARRLTATLQQRLRGDARPAGHGQFQTADVLASIETSLSRLGRLDRLVLHEVRPDDITEELLSCLRGFLARGDVGQLGVATANGLTRDCLDRAPEMFQVAHFSAGPLSPPVLLPDTVTVRVGHGVLGPSASQLTQLRARLDSGSELGAEWREVTAGTAWAGPSGLADALIARSATLGLTDVIVATSRPERLAPLRRLVLGDEPLPEPVHAVLNRLISG</sequence>
<dbReference type="InterPro" id="IPR020471">
    <property type="entry name" value="AKR"/>
</dbReference>
<dbReference type="EMBL" id="JAVREH010000002">
    <property type="protein sequence ID" value="MDT0260279.1"/>
    <property type="molecule type" value="Genomic_DNA"/>
</dbReference>
<dbReference type="RefSeq" id="WP_311421432.1">
    <property type="nucleotide sequence ID" value="NZ_JAVREH010000002.1"/>
</dbReference>
<dbReference type="InterPro" id="IPR023210">
    <property type="entry name" value="NADP_OxRdtase_dom"/>
</dbReference>